<accession>A0A084XW27</accession>
<protein>
    <submittedName>
        <fullName evidence="2">Uncharacterized protein</fullName>
    </submittedName>
</protein>
<reference evidence="2 3" key="1">
    <citation type="submission" date="2014-07" db="EMBL/GenBank/DDBJ databases">
        <title>Expanding our view of genomic diversity in Candidatus Accumulibacter clades.</title>
        <authorList>
            <person name="Skennerton C.T."/>
            <person name="Barr J.J."/>
            <person name="Slater F.R."/>
            <person name="Bond P.L."/>
            <person name="Tyson G.W."/>
        </authorList>
    </citation>
    <scope>NUCLEOTIDE SEQUENCE [LARGE SCALE GENOMIC DNA]</scope>
    <source>
        <strain evidence="3">SK-01</strain>
    </source>
</reference>
<gene>
    <name evidence="2" type="ORF">CAPSK01_004036</name>
</gene>
<organism evidence="2 3">
    <name type="scientific">Candidatus Accumulibacter vicinus</name>
    <dbReference type="NCBI Taxonomy" id="2954382"/>
    <lineage>
        <taxon>Bacteria</taxon>
        <taxon>Pseudomonadati</taxon>
        <taxon>Pseudomonadota</taxon>
        <taxon>Betaproteobacteria</taxon>
        <taxon>Candidatus Accumulibacter</taxon>
    </lineage>
</organism>
<dbReference type="EMBL" id="JDSS02000039">
    <property type="protein sequence ID" value="KFB66671.1"/>
    <property type="molecule type" value="Genomic_DNA"/>
</dbReference>
<dbReference type="Proteomes" id="UP000019812">
    <property type="component" value="Unassembled WGS sequence"/>
</dbReference>
<name>A0A084XW27_9PROT</name>
<proteinExistence type="predicted"/>
<evidence type="ECO:0000313" key="2">
    <source>
        <dbReference type="EMBL" id="KFB66671.1"/>
    </source>
</evidence>
<evidence type="ECO:0000256" key="1">
    <source>
        <dbReference type="SAM" id="MobiDB-lite"/>
    </source>
</evidence>
<feature type="region of interest" description="Disordered" evidence="1">
    <location>
        <begin position="149"/>
        <end position="176"/>
    </location>
</feature>
<sequence>MGIPGSPHGRQGLDRDGRGGQARPVIERGNAGRMIQRPDWDAAVGERRRVTVNRASAFHMHCTPQQKAQRGGQHGVGMIRRQVDAQIGDGMGFGLRGRRVAGFARRPAEGGGRTEDGARDIGITAGGKVRQIDAPDDILDHQHHFAGSGIHAGADVDDLPDQSARAVVGNDKRFSD</sequence>
<comment type="caution">
    <text evidence="2">The sequence shown here is derived from an EMBL/GenBank/DDBJ whole genome shotgun (WGS) entry which is preliminary data.</text>
</comment>
<feature type="region of interest" description="Disordered" evidence="1">
    <location>
        <begin position="1"/>
        <end position="34"/>
    </location>
</feature>
<dbReference type="AlphaFoldDB" id="A0A084XW27"/>
<evidence type="ECO:0000313" key="3">
    <source>
        <dbReference type="Proteomes" id="UP000019812"/>
    </source>
</evidence>